<protein>
    <recommendedName>
        <fullName evidence="3">RNase H type-1 domain-containing protein</fullName>
    </recommendedName>
</protein>
<dbReference type="OrthoDB" id="994285at2759"/>
<dbReference type="AlphaFoldDB" id="A0A7J9NC73"/>
<name>A0A7J9NC73_GOSSC</name>
<reference evidence="1 2" key="1">
    <citation type="journal article" date="2019" name="Genome Biol. Evol.">
        <title>Insights into the evolution of the New World diploid cottons (Gossypium, subgenus Houzingenia) based on genome sequencing.</title>
        <authorList>
            <person name="Grover C.E."/>
            <person name="Arick M.A. 2nd"/>
            <person name="Thrash A."/>
            <person name="Conover J.L."/>
            <person name="Sanders W.S."/>
            <person name="Peterson D.G."/>
            <person name="Frelichowski J.E."/>
            <person name="Scheffler J.A."/>
            <person name="Scheffler B.E."/>
            <person name="Wendel J.F."/>
        </authorList>
    </citation>
    <scope>NUCLEOTIDE SEQUENCE [LARGE SCALE GENOMIC DNA]</scope>
    <source>
        <strain evidence="1">1</strain>
        <tissue evidence="1">Leaf</tissue>
    </source>
</reference>
<evidence type="ECO:0008006" key="3">
    <source>
        <dbReference type="Google" id="ProtNLM"/>
    </source>
</evidence>
<dbReference type="Proteomes" id="UP000593576">
    <property type="component" value="Unassembled WGS sequence"/>
</dbReference>
<keyword evidence="2" id="KW-1185">Reference proteome</keyword>
<evidence type="ECO:0000313" key="2">
    <source>
        <dbReference type="Proteomes" id="UP000593576"/>
    </source>
</evidence>
<comment type="caution">
    <text evidence="1">The sequence shown here is derived from an EMBL/GenBank/DDBJ whole genome shotgun (WGS) entry which is preliminary data.</text>
</comment>
<sequence length="80" mass="9437">MTQQGLFVSRSYLRKNWTKSYGEVRLREFTQCEAIRFWVESGFLQVEVEGDTLAIIRKLQSEEEDGSEIRVYIVDAKRLC</sequence>
<evidence type="ECO:0000313" key="1">
    <source>
        <dbReference type="EMBL" id="MBA0880794.1"/>
    </source>
</evidence>
<feature type="non-terminal residue" evidence="1">
    <location>
        <position position="1"/>
    </location>
</feature>
<proteinExistence type="predicted"/>
<dbReference type="EMBL" id="JABFAF010278174">
    <property type="protein sequence ID" value="MBA0880794.1"/>
    <property type="molecule type" value="Genomic_DNA"/>
</dbReference>
<organism evidence="1 2">
    <name type="scientific">Gossypium schwendimanii</name>
    <name type="common">Cotton</name>
    <dbReference type="NCBI Taxonomy" id="34291"/>
    <lineage>
        <taxon>Eukaryota</taxon>
        <taxon>Viridiplantae</taxon>
        <taxon>Streptophyta</taxon>
        <taxon>Embryophyta</taxon>
        <taxon>Tracheophyta</taxon>
        <taxon>Spermatophyta</taxon>
        <taxon>Magnoliopsida</taxon>
        <taxon>eudicotyledons</taxon>
        <taxon>Gunneridae</taxon>
        <taxon>Pentapetalae</taxon>
        <taxon>rosids</taxon>
        <taxon>malvids</taxon>
        <taxon>Malvales</taxon>
        <taxon>Malvaceae</taxon>
        <taxon>Malvoideae</taxon>
        <taxon>Gossypium</taxon>
    </lineage>
</organism>
<gene>
    <name evidence="1" type="ORF">Goshw_029483</name>
</gene>
<accession>A0A7J9NC73</accession>